<keyword evidence="5" id="KW-0687">Ribonucleoprotein</keyword>
<comment type="subcellular location">
    <subcellularLocation>
        <location evidence="1">Mitochondrion</location>
    </subcellularLocation>
</comment>
<dbReference type="Gene3D" id="2.40.50.140">
    <property type="entry name" value="Nucleic acid-binding proteins"/>
    <property type="match status" value="1"/>
</dbReference>
<feature type="domain" description="Large ribosomal subunit protein uL2 RNA-binding" evidence="9">
    <location>
        <begin position="24"/>
        <end position="103"/>
    </location>
</feature>
<dbReference type="FunFam" id="2.40.50.140:FF:000254">
    <property type="entry name" value="Ribosomal protein L2 mitochondrion"/>
    <property type="match status" value="1"/>
</dbReference>
<dbReference type="Pfam" id="PF00181">
    <property type="entry name" value="Ribosomal_L2_N"/>
    <property type="match status" value="1"/>
</dbReference>
<dbReference type="GeneID" id="12354437"/>
<dbReference type="SMART" id="SM01382">
    <property type="entry name" value="Ribosomal_L2_C"/>
    <property type="match status" value="1"/>
</dbReference>
<geneLocation type="mitochondrion" evidence="10"/>
<evidence type="ECO:0000256" key="2">
    <source>
        <dbReference type="ARBA" id="ARBA00005636"/>
    </source>
</evidence>
<gene>
    <name evidence="10" type="primary">rpl2</name>
    <name evidence="10" type="ORF">HusqMp134</name>
</gene>
<dbReference type="InterPro" id="IPR002171">
    <property type="entry name" value="Ribosomal_uL2"/>
</dbReference>
<evidence type="ECO:0000313" key="10">
    <source>
        <dbReference type="EMBL" id="AEV55715.1"/>
    </source>
</evidence>
<dbReference type="Gene3D" id="2.30.30.30">
    <property type="match status" value="1"/>
</dbReference>
<dbReference type="RefSeq" id="YP_006234374.1">
    <property type="nucleotide sequence ID" value="NC_017755.1"/>
</dbReference>
<dbReference type="InterPro" id="IPR014726">
    <property type="entry name" value="Ribosomal_uL2_dom3"/>
</dbReference>
<dbReference type="AlphaFoldDB" id="H9M808"/>
<dbReference type="EMBL" id="JQ002659">
    <property type="protein sequence ID" value="AEV55715.1"/>
    <property type="molecule type" value="Genomic_DNA"/>
</dbReference>
<organism evidence="10">
    <name type="scientific">Phlegmariurus squarrosus</name>
    <name type="common">Rock tassel fern</name>
    <name type="synonym">Lycopodium squarrosum</name>
    <dbReference type="NCBI Taxonomy" id="73615"/>
    <lineage>
        <taxon>Eukaryota</taxon>
        <taxon>Viridiplantae</taxon>
        <taxon>Streptophyta</taxon>
        <taxon>Embryophyta</taxon>
        <taxon>Tracheophyta</taxon>
        <taxon>Lycopodiopsida</taxon>
        <taxon>Lycopodiales</taxon>
        <taxon>Lycopodiaceae</taxon>
        <taxon>Huperzioideae</taxon>
        <taxon>Phlegmariurus</taxon>
    </lineage>
</organism>
<proteinExistence type="inferred from homology"/>
<dbReference type="PANTHER" id="PTHR13691:SF72">
    <property type="entry name" value="EXPRESSED PROTEIN"/>
    <property type="match status" value="1"/>
</dbReference>
<evidence type="ECO:0000256" key="6">
    <source>
        <dbReference type="ARBA" id="ARBA00078513"/>
    </source>
</evidence>
<accession>H9M808</accession>
<evidence type="ECO:0000256" key="4">
    <source>
        <dbReference type="ARBA" id="ARBA00023128"/>
    </source>
</evidence>
<evidence type="ECO:0000256" key="7">
    <source>
        <dbReference type="SAM" id="MobiDB-lite"/>
    </source>
</evidence>
<dbReference type="SUPFAM" id="SSF50104">
    <property type="entry name" value="Translation proteins SH3-like domain"/>
    <property type="match status" value="1"/>
</dbReference>
<evidence type="ECO:0000256" key="5">
    <source>
        <dbReference type="ARBA" id="ARBA00023274"/>
    </source>
</evidence>
<comment type="similarity">
    <text evidence="2">Belongs to the universal ribosomal protein uL2 family.</text>
</comment>
<protein>
    <recommendedName>
        <fullName evidence="6">60S ribosomal protein L2, mitochondrial</fullName>
    </recommendedName>
</protein>
<dbReference type="PROSITE" id="PS00467">
    <property type="entry name" value="RIBOSOMAL_L2"/>
    <property type="match status" value="1"/>
</dbReference>
<feature type="domain" description="Large ribosomal subunit protein uL2 C-terminal" evidence="8">
    <location>
        <begin position="439"/>
        <end position="569"/>
    </location>
</feature>
<dbReference type="InterPro" id="IPR012340">
    <property type="entry name" value="NA-bd_OB-fold"/>
</dbReference>
<dbReference type="GO" id="GO:0005762">
    <property type="term" value="C:mitochondrial large ribosomal subunit"/>
    <property type="evidence" value="ECO:0007669"/>
    <property type="project" value="TreeGrafter"/>
</dbReference>
<reference evidence="10" key="1">
    <citation type="journal article" date="2012" name="PLoS ONE">
        <title>The Mitochondrial Genome of the Lycophyte Huperzia squarrosa: The Most Archaic Form in Vascular Plants.</title>
        <authorList>
            <person name="Liu Y."/>
            <person name="Wang B."/>
            <person name="Cui P."/>
            <person name="Li L."/>
            <person name="Xue J.Y."/>
            <person name="Yu J."/>
            <person name="Qiu Y.L."/>
        </authorList>
    </citation>
    <scope>NUCLEOTIDE SEQUENCE</scope>
</reference>
<keyword evidence="4 10" id="KW-0496">Mitochondrion</keyword>
<dbReference type="InterPro" id="IPR008991">
    <property type="entry name" value="Translation_prot_SH3-like_sf"/>
</dbReference>
<dbReference type="PANTHER" id="PTHR13691">
    <property type="entry name" value="RIBOSOMAL PROTEIN L2"/>
    <property type="match status" value="1"/>
</dbReference>
<dbReference type="Pfam" id="PF03947">
    <property type="entry name" value="Ribosomal_L2_C"/>
    <property type="match status" value="1"/>
</dbReference>
<evidence type="ECO:0000256" key="1">
    <source>
        <dbReference type="ARBA" id="ARBA00004173"/>
    </source>
</evidence>
<dbReference type="SUPFAM" id="SSF50249">
    <property type="entry name" value="Nucleic acid-binding proteins"/>
    <property type="match status" value="1"/>
</dbReference>
<dbReference type="Gene3D" id="4.10.950.10">
    <property type="entry name" value="Ribosomal protein L2, domain 3"/>
    <property type="match status" value="1"/>
</dbReference>
<dbReference type="GO" id="GO:0003723">
    <property type="term" value="F:RNA binding"/>
    <property type="evidence" value="ECO:0007669"/>
    <property type="project" value="TreeGrafter"/>
</dbReference>
<evidence type="ECO:0000259" key="9">
    <source>
        <dbReference type="SMART" id="SM01383"/>
    </source>
</evidence>
<dbReference type="InterPro" id="IPR022671">
    <property type="entry name" value="Ribosomal_uL2_CS"/>
</dbReference>
<feature type="region of interest" description="Disordered" evidence="7">
    <location>
        <begin position="541"/>
        <end position="573"/>
    </location>
</feature>
<dbReference type="InterPro" id="IPR022666">
    <property type="entry name" value="Ribosomal_uL2_RNA-bd_dom"/>
</dbReference>
<dbReference type="InterPro" id="IPR022669">
    <property type="entry name" value="Ribosomal_uL2_C"/>
</dbReference>
<dbReference type="GO" id="GO:0003735">
    <property type="term" value="F:structural constituent of ribosome"/>
    <property type="evidence" value="ECO:0007669"/>
    <property type="project" value="InterPro"/>
</dbReference>
<sequence length="583" mass="66142">MINSGWKGKALKQSTFSFKKRSAGRNSSGRITVFHRGGGSKRLQREIDFKRNTSSMGIVERIEYDPNRSSWIALVRWIEGVLRPGKRFALHNKAKNRGEENAKKLFIVGRINENFRFLGRKYAPLSTRRNTVDPMLSIDVVAGSEMRRSLPTFFASLLGQRTCNTREENVFAPRNLFEPTAIIGLLFSFSSLPRKAKSFAPSGFFSAFSYAEVERGAATFGRPFGSYYLGLPRIAVAGAKPAFFALRMKGEEKHVSFSPESTKAWRFLKLREENTFSQSEGRRWRRTHSVLWAHKIKRKALSWLNESFWQKRKILFFFEPEHSEERPKAVQSTQDEACKVYHRVPFTYILASDQLEAGKTVLNCDWSNPLTSFNYHQPDHNLRAHTDLRFQDHFVRTANEGLRSHLVEPARGSKTASSRPEQNYAYSGENNYILDFYNQMVGNSVPLANIPIGTWVHNIEWNPGQGAKFTRAAGTFAKILKKLDNTPQCVVQLPSGVDKLIDSRCRATIGIVSNPNHGKRELNKAGRNRWLGRRPIVRGVAMNPVDHPHGGGEGRTKGGRPSVSPWGKPTKGGFKTVVRKRKI</sequence>
<dbReference type="FunFam" id="4.10.950.10:FF:000001">
    <property type="entry name" value="50S ribosomal protein L2"/>
    <property type="match status" value="1"/>
</dbReference>
<feature type="compositionally biased region" description="Basic and acidic residues" evidence="7">
    <location>
        <begin position="546"/>
        <end position="556"/>
    </location>
</feature>
<dbReference type="InterPro" id="IPR014722">
    <property type="entry name" value="Rib_uL2_dom2"/>
</dbReference>
<name>H9M808_PHLSQ</name>
<evidence type="ECO:0000256" key="3">
    <source>
        <dbReference type="ARBA" id="ARBA00022980"/>
    </source>
</evidence>
<evidence type="ECO:0000259" key="8">
    <source>
        <dbReference type="SMART" id="SM01382"/>
    </source>
</evidence>
<dbReference type="GO" id="GO:0032543">
    <property type="term" value="P:mitochondrial translation"/>
    <property type="evidence" value="ECO:0007669"/>
    <property type="project" value="TreeGrafter"/>
</dbReference>
<dbReference type="SMART" id="SM01383">
    <property type="entry name" value="Ribosomal_L2"/>
    <property type="match status" value="1"/>
</dbReference>
<keyword evidence="3 10" id="KW-0689">Ribosomal protein</keyword>